<dbReference type="Proteomes" id="UP001596087">
    <property type="component" value="Unassembled WGS sequence"/>
</dbReference>
<proteinExistence type="predicted"/>
<keyword evidence="2" id="KW-1185">Reference proteome</keyword>
<dbReference type="Gene3D" id="3.40.1080.10">
    <property type="entry name" value="Glutaconate Coenzyme A-transferase"/>
    <property type="match status" value="1"/>
</dbReference>
<organism evidence="1 2">
    <name type="scientific">Nocardioides taihuensis</name>
    <dbReference type="NCBI Taxonomy" id="1835606"/>
    <lineage>
        <taxon>Bacteria</taxon>
        <taxon>Bacillati</taxon>
        <taxon>Actinomycetota</taxon>
        <taxon>Actinomycetes</taxon>
        <taxon>Propionibacteriales</taxon>
        <taxon>Nocardioidaceae</taxon>
        <taxon>Nocardioides</taxon>
    </lineage>
</organism>
<dbReference type="EMBL" id="JBHSKD010000027">
    <property type="protein sequence ID" value="MFC5178666.1"/>
    <property type="molecule type" value="Genomic_DNA"/>
</dbReference>
<dbReference type="PANTHER" id="PTHR13707">
    <property type="entry name" value="KETOACID-COENZYME A TRANSFERASE"/>
    <property type="match status" value="1"/>
</dbReference>
<name>A0ABW0BN03_9ACTN</name>
<gene>
    <name evidence="1" type="ORF">ACFPGP_18445</name>
</gene>
<dbReference type="RefSeq" id="WP_378592355.1">
    <property type="nucleotide sequence ID" value="NZ_JBHSKD010000027.1"/>
</dbReference>
<dbReference type="SMART" id="SM00882">
    <property type="entry name" value="CoA_trans"/>
    <property type="match status" value="1"/>
</dbReference>
<dbReference type="GO" id="GO:0016740">
    <property type="term" value="F:transferase activity"/>
    <property type="evidence" value="ECO:0007669"/>
    <property type="project" value="UniProtKB-KW"/>
</dbReference>
<sequence length="297" mass="32421">MTRGPRDKQMTVAEVVDSLEDGMTIGVGGWGPRRKPMALVRAILRSDLRDLTLVSWGGADVGLLARAGKLRKVVYAFVSLDSVPLEPNFQRARQQGTIPEVVELDEGMFLTGLRAAAQRLPFLPTRAGLGSDVMVNNPWLRTVTSPYDGPDGVQEELVAVPALHLDVALVHLNRADAHGNATYLGPDPYFDDLFAMAADRTYLSCEQVVDTAGLTVEAPVQRLLISRMMVDGVVETPHGAHFTTCTPDYERDERFQKAYVAAASGTADEWAAFEQRFLAGDEDAYQAAVRAFAEEQA</sequence>
<dbReference type="InterPro" id="IPR004165">
    <property type="entry name" value="CoA_trans_fam_I"/>
</dbReference>
<dbReference type="SUPFAM" id="SSF100950">
    <property type="entry name" value="NagB/RpiA/CoA transferase-like"/>
    <property type="match status" value="1"/>
</dbReference>
<evidence type="ECO:0000313" key="2">
    <source>
        <dbReference type="Proteomes" id="UP001596087"/>
    </source>
</evidence>
<protein>
    <submittedName>
        <fullName evidence="1">CoA transferase subunit A</fullName>
    </submittedName>
</protein>
<evidence type="ECO:0000313" key="1">
    <source>
        <dbReference type="EMBL" id="MFC5178666.1"/>
    </source>
</evidence>
<keyword evidence="1" id="KW-0808">Transferase</keyword>
<dbReference type="Gene3D" id="3.30.30.40">
    <property type="match status" value="1"/>
</dbReference>
<reference evidence="2" key="1">
    <citation type="journal article" date="2019" name="Int. J. Syst. Evol. Microbiol.">
        <title>The Global Catalogue of Microorganisms (GCM) 10K type strain sequencing project: providing services to taxonomists for standard genome sequencing and annotation.</title>
        <authorList>
            <consortium name="The Broad Institute Genomics Platform"/>
            <consortium name="The Broad Institute Genome Sequencing Center for Infectious Disease"/>
            <person name="Wu L."/>
            <person name="Ma J."/>
        </authorList>
    </citation>
    <scope>NUCLEOTIDE SEQUENCE [LARGE SCALE GENOMIC DNA]</scope>
    <source>
        <strain evidence="2">DFY41</strain>
    </source>
</reference>
<dbReference type="PANTHER" id="PTHR13707:SF57">
    <property type="entry name" value="SUCCINYL-COA:3-KETOACID COENZYME A TRANSFERASE SUBUNIT B-RELATED"/>
    <property type="match status" value="1"/>
</dbReference>
<accession>A0ABW0BN03</accession>
<dbReference type="InterPro" id="IPR037171">
    <property type="entry name" value="NagB/RpiA_transferase-like"/>
</dbReference>
<comment type="caution">
    <text evidence="1">The sequence shown here is derived from an EMBL/GenBank/DDBJ whole genome shotgun (WGS) entry which is preliminary data.</text>
</comment>
<dbReference type="Pfam" id="PF01144">
    <property type="entry name" value="CoA_trans"/>
    <property type="match status" value="1"/>
</dbReference>